<evidence type="ECO:0000256" key="1">
    <source>
        <dbReference type="SAM" id="MobiDB-lite"/>
    </source>
</evidence>
<accession>A0AB34GIX5</accession>
<feature type="compositionally biased region" description="Basic and acidic residues" evidence="1">
    <location>
        <begin position="102"/>
        <end position="113"/>
    </location>
</feature>
<name>A0AB34GIX5_ESCRO</name>
<evidence type="ECO:0000313" key="3">
    <source>
        <dbReference type="EMBL" id="KAJ8778987.1"/>
    </source>
</evidence>
<protein>
    <submittedName>
        <fullName evidence="3">Uncharacterized protein</fullName>
    </submittedName>
</protein>
<keyword evidence="2" id="KW-1133">Transmembrane helix</keyword>
<dbReference type="AlphaFoldDB" id="A0AB34GIX5"/>
<feature type="region of interest" description="Disordered" evidence="1">
    <location>
        <begin position="102"/>
        <end position="122"/>
    </location>
</feature>
<dbReference type="EMBL" id="JAIQCJ010002233">
    <property type="protein sequence ID" value="KAJ8778987.1"/>
    <property type="molecule type" value="Genomic_DNA"/>
</dbReference>
<dbReference type="Proteomes" id="UP001159641">
    <property type="component" value="Unassembled WGS sequence"/>
</dbReference>
<sequence>MSSNDLPWFYEGQITQRGYHRTLLPDLPAAFSASSKNDSWTGQKMGSKLFQEGETRYISVLTMGHLADEETEAKVIVIKRQNYESSLCFCMHPYSHPDFLSHSDPALHQEKAPGRASPSRRSPMDKRYWTNYVTTFTVLLLLVQIWGARDNWGVKPVFADQCPIGCAFDSPSSGTRQEQATGTLQKESCICPQYYPRHMEGKPLPCSALLLRPHKQYRGFEG</sequence>
<reference evidence="3 4" key="1">
    <citation type="submission" date="2022-11" db="EMBL/GenBank/DDBJ databases">
        <title>Whole genome sequence of Eschrichtius robustus ER-17-0199.</title>
        <authorList>
            <person name="Bruniche-Olsen A."/>
            <person name="Black A.N."/>
            <person name="Fields C.J."/>
            <person name="Walden K."/>
            <person name="Dewoody J.A."/>
        </authorList>
    </citation>
    <scope>NUCLEOTIDE SEQUENCE [LARGE SCALE GENOMIC DNA]</scope>
    <source>
        <strain evidence="3">ER-17-0199</strain>
        <tissue evidence="3">Blubber</tissue>
    </source>
</reference>
<keyword evidence="2" id="KW-0472">Membrane</keyword>
<organism evidence="3 4">
    <name type="scientific">Eschrichtius robustus</name>
    <name type="common">California gray whale</name>
    <name type="synonym">Eschrichtius gibbosus</name>
    <dbReference type="NCBI Taxonomy" id="9764"/>
    <lineage>
        <taxon>Eukaryota</taxon>
        <taxon>Metazoa</taxon>
        <taxon>Chordata</taxon>
        <taxon>Craniata</taxon>
        <taxon>Vertebrata</taxon>
        <taxon>Euteleostomi</taxon>
        <taxon>Mammalia</taxon>
        <taxon>Eutheria</taxon>
        <taxon>Laurasiatheria</taxon>
        <taxon>Artiodactyla</taxon>
        <taxon>Whippomorpha</taxon>
        <taxon>Cetacea</taxon>
        <taxon>Mysticeti</taxon>
        <taxon>Eschrichtiidae</taxon>
        <taxon>Eschrichtius</taxon>
    </lineage>
</organism>
<keyword evidence="4" id="KW-1185">Reference proteome</keyword>
<comment type="caution">
    <text evidence="3">The sequence shown here is derived from an EMBL/GenBank/DDBJ whole genome shotgun (WGS) entry which is preliminary data.</text>
</comment>
<proteinExistence type="predicted"/>
<keyword evidence="2" id="KW-0812">Transmembrane</keyword>
<evidence type="ECO:0000313" key="4">
    <source>
        <dbReference type="Proteomes" id="UP001159641"/>
    </source>
</evidence>
<evidence type="ECO:0000256" key="2">
    <source>
        <dbReference type="SAM" id="Phobius"/>
    </source>
</evidence>
<gene>
    <name evidence="3" type="ORF">J1605_013221</name>
</gene>
<feature type="transmembrane region" description="Helical" evidence="2">
    <location>
        <begin position="129"/>
        <end position="148"/>
    </location>
</feature>